<keyword evidence="8" id="KW-0966">Cell projection</keyword>
<dbReference type="AlphaFoldDB" id="U6B4U4"/>
<dbReference type="eggNOG" id="COG1815">
    <property type="taxonomic scope" value="Bacteria"/>
</dbReference>
<sequence>MVQTITFFEVASQHAKWLSERQKVVAENIANANTPGYRSKDVDSFDRVLNSNTEMARTNALHFKEDNSRSLYSKTRIIQSPLDQSIGIQVSGNTVGLTNELYKSGQIKYLYSLNNILVGKLNSMMMSVSKG</sequence>
<dbReference type="InterPro" id="IPR001444">
    <property type="entry name" value="Flag_bb_rod_N"/>
</dbReference>
<dbReference type="Proteomes" id="UP000017862">
    <property type="component" value="Chromosome"/>
</dbReference>
<evidence type="ECO:0000259" key="7">
    <source>
        <dbReference type="Pfam" id="PF00460"/>
    </source>
</evidence>
<dbReference type="PATRIC" id="fig|1261131.3.peg.254"/>
<keyword evidence="9" id="KW-1185">Reference proteome</keyword>
<dbReference type="GO" id="GO:0030694">
    <property type="term" value="C:bacterial-type flagellum basal body, rod"/>
    <property type="evidence" value="ECO:0007669"/>
    <property type="project" value="InterPro"/>
</dbReference>
<evidence type="ECO:0000313" key="8">
    <source>
        <dbReference type="EMBL" id="AHA27638.1"/>
    </source>
</evidence>
<dbReference type="KEGG" id="lar:lam_267"/>
<evidence type="ECO:0000313" key="9">
    <source>
        <dbReference type="Proteomes" id="UP000017862"/>
    </source>
</evidence>
<gene>
    <name evidence="8" type="primary">flgB</name>
    <name evidence="8" type="ORF">lam_267</name>
</gene>
<evidence type="ECO:0000256" key="6">
    <source>
        <dbReference type="PIRNR" id="PIRNR002889"/>
    </source>
</evidence>
<proteinExistence type="inferred from homology"/>
<name>U6B4U4_9HYPH</name>
<keyword evidence="8" id="KW-0969">Cilium</keyword>
<dbReference type="NCBIfam" id="TIGR01396">
    <property type="entry name" value="FlgB"/>
    <property type="match status" value="1"/>
</dbReference>
<dbReference type="HOGENOM" id="CLU_125463_2_1_5"/>
<evidence type="ECO:0000256" key="2">
    <source>
        <dbReference type="ARBA" id="ARBA00009677"/>
    </source>
</evidence>
<evidence type="ECO:0000256" key="5">
    <source>
        <dbReference type="ARBA" id="ARBA00024934"/>
    </source>
</evidence>
<protein>
    <recommendedName>
        <fullName evidence="3 6">Flagellar basal body rod protein FlgB</fullName>
    </recommendedName>
</protein>
<dbReference type="EMBL" id="CP006604">
    <property type="protein sequence ID" value="AHA27638.1"/>
    <property type="molecule type" value="Genomic_DNA"/>
</dbReference>
<comment type="function">
    <text evidence="5 6">Structural component of flagellum, the bacterial motility apparatus. Part of the rod structure of flagellar basal body.</text>
</comment>
<reference evidence="8 9" key="1">
    <citation type="journal article" date="2014" name="Mol. Plant Microbe Interact.">
        <title>The complete genome sequence of Candidatus Liberibacter americanus, associated with citrus Huanglongbing.</title>
        <authorList>
            <person name="Wulff N.A."/>
            <person name="Zhang S."/>
            <person name="Setubal J.C."/>
            <person name="Almeida N.F."/>
            <person name="Martins E.C."/>
            <person name="Harakava R."/>
            <person name="Kumar D."/>
            <person name="Rangel L.T."/>
            <person name="Foissac X."/>
            <person name="Bove J."/>
            <person name="Gabriel D.W."/>
        </authorList>
    </citation>
    <scope>NUCLEOTIDE SEQUENCE [LARGE SCALE GENOMIC DNA]</scope>
    <source>
        <strain evidence="8 9">Sao Paulo</strain>
    </source>
</reference>
<dbReference type="PIRSF" id="PIRSF002889">
    <property type="entry name" value="Rod_FlgB"/>
    <property type="match status" value="1"/>
</dbReference>
<keyword evidence="8" id="KW-0282">Flagellum</keyword>
<evidence type="ECO:0000256" key="4">
    <source>
        <dbReference type="ARBA" id="ARBA00023143"/>
    </source>
</evidence>
<comment type="similarity">
    <text evidence="2 6">Belongs to the flagella basal body rod proteins family.</text>
</comment>
<evidence type="ECO:0000256" key="1">
    <source>
        <dbReference type="ARBA" id="ARBA00004117"/>
    </source>
</evidence>
<dbReference type="GO" id="GO:0071973">
    <property type="term" value="P:bacterial-type flagellum-dependent cell motility"/>
    <property type="evidence" value="ECO:0007669"/>
    <property type="project" value="InterPro"/>
</dbReference>
<comment type="subunit">
    <text evidence="6">The basal body constitutes a major portion of the flagellar organelle and consists of a number of rings mounted on a central rod.</text>
</comment>
<dbReference type="RefSeq" id="WP_007556894.1">
    <property type="nucleotide sequence ID" value="NC_022793.1"/>
</dbReference>
<keyword evidence="4 6" id="KW-0975">Bacterial flagellum</keyword>
<feature type="domain" description="Flagellar basal body rod protein N-terminal" evidence="7">
    <location>
        <begin position="19"/>
        <end position="38"/>
    </location>
</feature>
<accession>U6B4U4</accession>
<organism evidence="8 9">
    <name type="scientific">Candidatus Liberibacter americanus str. Sao Paulo</name>
    <dbReference type="NCBI Taxonomy" id="1261131"/>
    <lineage>
        <taxon>Bacteria</taxon>
        <taxon>Pseudomonadati</taxon>
        <taxon>Pseudomonadota</taxon>
        <taxon>Alphaproteobacteria</taxon>
        <taxon>Hyphomicrobiales</taxon>
        <taxon>Rhizobiaceae</taxon>
        <taxon>Liberibacter</taxon>
    </lineage>
</organism>
<comment type="subcellular location">
    <subcellularLocation>
        <location evidence="1 6">Bacterial flagellum basal body</location>
    </subcellularLocation>
</comment>
<dbReference type="InterPro" id="IPR006300">
    <property type="entry name" value="FlgB"/>
</dbReference>
<evidence type="ECO:0000256" key="3">
    <source>
        <dbReference type="ARBA" id="ARBA00014376"/>
    </source>
</evidence>
<dbReference type="STRING" id="1261131.lam_267"/>
<dbReference type="Pfam" id="PF00460">
    <property type="entry name" value="Flg_bb_rod"/>
    <property type="match status" value="1"/>
</dbReference>